<proteinExistence type="predicted"/>
<reference evidence="1" key="1">
    <citation type="journal article" date="2014" name="Genome Biol. Evol.">
        <title>Pangenome evidence for extensive interdomain horizontal transfer affecting lineage core and shell genes in uncultured planktonic thaumarchaeota and euryarchaeota.</title>
        <authorList>
            <person name="Deschamps P."/>
            <person name="Zivanovic Y."/>
            <person name="Moreira D."/>
            <person name="Rodriguez-Valera F."/>
            <person name="Lopez-Garcia P."/>
        </authorList>
    </citation>
    <scope>NUCLEOTIDE SEQUENCE</scope>
</reference>
<accession>A0A075G388</accession>
<dbReference type="EMBL" id="KF900524">
    <property type="protein sequence ID" value="AIE98043.1"/>
    <property type="molecule type" value="Genomic_DNA"/>
</dbReference>
<evidence type="ECO:0000313" key="1">
    <source>
        <dbReference type="EMBL" id="AIE98043.1"/>
    </source>
</evidence>
<sequence length="103" mass="11920">MAFFEISTTKYEENIKLLQVAMTKMAALCNVTVGFKFGDPVSRFGWTFFQMLLDQELYVGIEDEFSDMIKKCKGNKPDEKFVNFLDQYFESKGCSVKVKLVKD</sequence>
<name>A0A075G388_9ARCH</name>
<protein>
    <submittedName>
        <fullName evidence="1">Uncharacterized protein</fullName>
    </submittedName>
</protein>
<dbReference type="AlphaFoldDB" id="A0A075G388"/>
<organism evidence="1">
    <name type="scientific">uncultured marine thaumarchaeote KM3_03_H03</name>
    <dbReference type="NCBI Taxonomy" id="1455964"/>
    <lineage>
        <taxon>Archaea</taxon>
        <taxon>Nitrososphaerota</taxon>
        <taxon>environmental samples</taxon>
    </lineage>
</organism>